<dbReference type="EMBL" id="JAIFZM010000007">
    <property type="protein sequence ID" value="MCG3419455.1"/>
    <property type="molecule type" value="Genomic_DNA"/>
</dbReference>
<dbReference type="RefSeq" id="WP_161464582.1">
    <property type="nucleotide sequence ID" value="NZ_JAIFZM010000007.1"/>
</dbReference>
<dbReference type="Pfam" id="PF03630">
    <property type="entry name" value="Fumble"/>
    <property type="match status" value="1"/>
</dbReference>
<dbReference type="PIRSF" id="PIRSF036940">
    <property type="entry name" value="PanK_bac_aCoA"/>
    <property type="match status" value="1"/>
</dbReference>
<evidence type="ECO:0000256" key="3">
    <source>
        <dbReference type="ARBA" id="ARBA00022741"/>
    </source>
</evidence>
<reference evidence="7 8" key="1">
    <citation type="journal article" date="2022" name="Evol. Bioinform. Online">
        <title>Draft Genome Sequence of Oceanobacillus jordanicus Strain GSFE11, a Halotolerant Plant Growth-Promoting Bacterial Endophyte Isolated From the Jordan Valley.</title>
        <authorList>
            <person name="Alhindi T."/>
            <person name="Albdaiwi R."/>
        </authorList>
    </citation>
    <scope>NUCLEOTIDE SEQUENCE [LARGE SCALE GENOMIC DNA]</scope>
    <source>
        <strain evidence="7 8">GSFE11</strain>
    </source>
</reference>
<dbReference type="GO" id="GO:0005524">
    <property type="term" value="F:ATP binding"/>
    <property type="evidence" value="ECO:0007669"/>
    <property type="project" value="UniProtKB-KW"/>
</dbReference>
<organism evidence="7 8">
    <name type="scientific">Oceanobacillus jordanicus</name>
    <dbReference type="NCBI Taxonomy" id="2867266"/>
    <lineage>
        <taxon>Bacteria</taxon>
        <taxon>Bacillati</taxon>
        <taxon>Bacillota</taxon>
        <taxon>Bacilli</taxon>
        <taxon>Bacillales</taxon>
        <taxon>Bacillaceae</taxon>
        <taxon>Oceanobacillus</taxon>
    </lineage>
</organism>
<dbReference type="CDD" id="cd24085">
    <property type="entry name" value="ASKHA_NBD_PanK-II_bac"/>
    <property type="match status" value="1"/>
</dbReference>
<dbReference type="Gene3D" id="3.30.420.40">
    <property type="match status" value="1"/>
</dbReference>
<accession>A0AAW5B4N9</accession>
<dbReference type="GO" id="GO:0004594">
    <property type="term" value="F:pantothenate kinase activity"/>
    <property type="evidence" value="ECO:0007669"/>
    <property type="project" value="UniProtKB-EC"/>
</dbReference>
<comment type="caution">
    <text evidence="7">The sequence shown here is derived from an EMBL/GenBank/DDBJ whole genome shotgun (WGS) entry which is preliminary data.</text>
</comment>
<keyword evidence="5" id="KW-0067">ATP-binding</keyword>
<dbReference type="InterPro" id="IPR043129">
    <property type="entry name" value="ATPase_NBD"/>
</dbReference>
<dbReference type="GO" id="GO:0005829">
    <property type="term" value="C:cytosol"/>
    <property type="evidence" value="ECO:0007669"/>
    <property type="project" value="TreeGrafter"/>
</dbReference>
<dbReference type="GO" id="GO:0015937">
    <property type="term" value="P:coenzyme A biosynthetic process"/>
    <property type="evidence" value="ECO:0007669"/>
    <property type="project" value="UniProtKB-KW"/>
</dbReference>
<keyword evidence="8" id="KW-1185">Reference proteome</keyword>
<keyword evidence="4 7" id="KW-0418">Kinase</keyword>
<proteinExistence type="predicted"/>
<evidence type="ECO:0000313" key="7">
    <source>
        <dbReference type="EMBL" id="MCG3419455.1"/>
    </source>
</evidence>
<keyword evidence="6" id="KW-0173">Coenzyme A biosynthesis</keyword>
<dbReference type="InterPro" id="IPR004567">
    <property type="entry name" value="Type_II_PanK"/>
</dbReference>
<evidence type="ECO:0000256" key="1">
    <source>
        <dbReference type="ARBA" id="ARBA00022490"/>
    </source>
</evidence>
<dbReference type="InterPro" id="IPR011602">
    <property type="entry name" value="Type_II_PanK_bac"/>
</dbReference>
<dbReference type="SUPFAM" id="SSF53067">
    <property type="entry name" value="Actin-like ATPase domain"/>
    <property type="match status" value="1"/>
</dbReference>
<gene>
    <name evidence="7" type="primary">coaW</name>
    <name evidence="7" type="ORF">K3T81_09845</name>
</gene>
<dbReference type="EC" id="2.7.1.33" evidence="7"/>
<protein>
    <submittedName>
        <fullName evidence="7">Type II pantothenate kinase</fullName>
        <ecNumber evidence="7">2.7.1.33</ecNumber>
    </submittedName>
</protein>
<evidence type="ECO:0000256" key="6">
    <source>
        <dbReference type="ARBA" id="ARBA00022993"/>
    </source>
</evidence>
<name>A0AAW5B4N9_9BACI</name>
<dbReference type="NCBIfam" id="NF009842">
    <property type="entry name" value="PRK13317.1"/>
    <property type="match status" value="1"/>
</dbReference>
<dbReference type="AlphaFoldDB" id="A0AAW5B4N9"/>
<sequence length="266" mass="28771">MNRIGIDAGGTLIKTAHRMNGKMVTRTFQPEQMEECISWLEKLGGESEFFITGGKGAHIQANLSGQAQQTDEFTATINGTRYLIEEEGHEVSNYIVVSIGTGTSFYHVTPHSFQRLFGSGIGGGTLIGLGSLLSNKETNFSSLVASAEQGDEKESDLLIRDIYAPSPAPLMGDLTAANFGKAHLNQEATSHDHTASLVRLLAETILLLSIQAAQAHHTKSLVFIGSTLEENPPFKRRLKMFEESFDYQAIFLEKGAHAGAIGSMLG</sequence>
<evidence type="ECO:0000256" key="5">
    <source>
        <dbReference type="ARBA" id="ARBA00022840"/>
    </source>
</evidence>
<dbReference type="PANTHER" id="PTHR12280:SF20">
    <property type="entry name" value="4'-PHOSPHOPANTETHEINE PHOSPHATASE"/>
    <property type="match status" value="1"/>
</dbReference>
<keyword evidence="1" id="KW-0963">Cytoplasm</keyword>
<keyword evidence="3" id="KW-0547">Nucleotide-binding</keyword>
<evidence type="ECO:0000256" key="2">
    <source>
        <dbReference type="ARBA" id="ARBA00022679"/>
    </source>
</evidence>
<dbReference type="Proteomes" id="UP001199631">
    <property type="component" value="Unassembled WGS sequence"/>
</dbReference>
<dbReference type="PANTHER" id="PTHR12280">
    <property type="entry name" value="PANTOTHENATE KINASE"/>
    <property type="match status" value="1"/>
</dbReference>
<evidence type="ECO:0000256" key="4">
    <source>
        <dbReference type="ARBA" id="ARBA00022777"/>
    </source>
</evidence>
<keyword evidence="2 7" id="KW-0808">Transferase</keyword>
<evidence type="ECO:0000313" key="8">
    <source>
        <dbReference type="Proteomes" id="UP001199631"/>
    </source>
</evidence>